<evidence type="ECO:0000259" key="2">
    <source>
        <dbReference type="Pfam" id="PF02225"/>
    </source>
</evidence>
<evidence type="ECO:0000256" key="1">
    <source>
        <dbReference type="SAM" id="SignalP"/>
    </source>
</evidence>
<dbReference type="AlphaFoldDB" id="A0A448ZJ92"/>
<dbReference type="SUPFAM" id="SSF52025">
    <property type="entry name" value="PA domain"/>
    <property type="match status" value="1"/>
</dbReference>
<dbReference type="CDD" id="cd00538">
    <property type="entry name" value="PA"/>
    <property type="match status" value="1"/>
</dbReference>
<feature type="domain" description="PA" evidence="2">
    <location>
        <begin position="260"/>
        <end position="341"/>
    </location>
</feature>
<dbReference type="InterPro" id="IPR046450">
    <property type="entry name" value="PA_dom_sf"/>
</dbReference>
<evidence type="ECO:0000313" key="3">
    <source>
        <dbReference type="EMBL" id="VEU42085.1"/>
    </source>
</evidence>
<dbReference type="Proteomes" id="UP000291116">
    <property type="component" value="Unassembled WGS sequence"/>
</dbReference>
<reference evidence="3 4" key="1">
    <citation type="submission" date="2019-01" db="EMBL/GenBank/DDBJ databases">
        <authorList>
            <person name="Ferrante I. M."/>
        </authorList>
    </citation>
    <scope>NUCLEOTIDE SEQUENCE [LARGE SCALE GENOMIC DNA]</scope>
    <source>
        <strain evidence="3 4">B856</strain>
    </source>
</reference>
<feature type="signal peptide" evidence="1">
    <location>
        <begin position="1"/>
        <end position="23"/>
    </location>
</feature>
<keyword evidence="4" id="KW-1185">Reference proteome</keyword>
<gene>
    <name evidence="3" type="ORF">PSNMU_V1.4_AUG-EV-PASAV3_0090360</name>
</gene>
<dbReference type="Pfam" id="PF02225">
    <property type="entry name" value="PA"/>
    <property type="match status" value="1"/>
</dbReference>
<evidence type="ECO:0000313" key="4">
    <source>
        <dbReference type="Proteomes" id="UP000291116"/>
    </source>
</evidence>
<accession>A0A448ZJ92</accession>
<name>A0A448ZJ92_9STRA</name>
<dbReference type="Gene3D" id="3.50.30.30">
    <property type="match status" value="1"/>
</dbReference>
<dbReference type="EMBL" id="CAACVS010000410">
    <property type="protein sequence ID" value="VEU42085.1"/>
    <property type="molecule type" value="Genomic_DNA"/>
</dbReference>
<protein>
    <recommendedName>
        <fullName evidence="2">PA domain-containing protein</fullName>
    </recommendedName>
</protein>
<dbReference type="OrthoDB" id="44002at2759"/>
<keyword evidence="1" id="KW-0732">Signal</keyword>
<feature type="chain" id="PRO_5019182787" description="PA domain-containing protein" evidence="1">
    <location>
        <begin position="24"/>
        <end position="547"/>
    </location>
</feature>
<dbReference type="InterPro" id="IPR003137">
    <property type="entry name" value="PA_domain"/>
</dbReference>
<organism evidence="3 4">
    <name type="scientific">Pseudo-nitzschia multistriata</name>
    <dbReference type="NCBI Taxonomy" id="183589"/>
    <lineage>
        <taxon>Eukaryota</taxon>
        <taxon>Sar</taxon>
        <taxon>Stramenopiles</taxon>
        <taxon>Ochrophyta</taxon>
        <taxon>Bacillariophyta</taxon>
        <taxon>Bacillariophyceae</taxon>
        <taxon>Bacillariophycidae</taxon>
        <taxon>Bacillariales</taxon>
        <taxon>Bacillariaceae</taxon>
        <taxon>Pseudo-nitzschia</taxon>
    </lineage>
</organism>
<sequence length="547" mass="59226">MIAKSLSILVFVFLSESMGFVVADVVSIAMENPIAHQQRCTSRTFSRTEGGAMIVAPLFDDKNATDDDETDGVGDWDALYPFCPDGYYCDLSEETDKDGASFVLGLCRPCSGSFDACEPDPALTEGTGSEASTEYFMGQAVAAECKAQCGTETNTCSFTKPCSNGLFCNFENGIEGGRCEGCPVHMYFCENENRENLGQNLKNLTDDGVFACQSSCSVNCNPEGALRITEQAPETSDREEDTTAIDDVVILFGSPQMTATGPIVNCGLGLEPCEGAAGAVCFIERGKAPFSNKTINCYEGGGVAAVIYNVEAKCDNIDGTFNGRETFIPTVTLRHIDGKSILKQVAAMPEGTHLLATVEVGGIDRSPGDCWLGCTEGNECEGTDLECNFDNIEYGDCRATEFRVDCNQMFTDGLTGHLPCTSETEFCDFSKGRRGFCAQCPETDADCFFLDLNGQGATECVAKCFTSPVEQTELRSAPCKFCPRGQFEIGDVGDGYFSTEKDVEVETPCQFCAAKSEATCADVENWDMEYPYRTIEMFPDVYVECWA</sequence>
<proteinExistence type="predicted"/>